<dbReference type="GO" id="GO:0009428">
    <property type="term" value="C:bacterial-type flagellum basal body, distal rod, P ring"/>
    <property type="evidence" value="ECO:0007669"/>
    <property type="project" value="InterPro"/>
</dbReference>
<keyword evidence="9" id="KW-0969">Cilium</keyword>
<comment type="caution">
    <text evidence="9">The sequence shown here is derived from an EMBL/GenBank/DDBJ whole genome shotgun (WGS) entry which is preliminary data.</text>
</comment>
<evidence type="ECO:0000256" key="6">
    <source>
        <dbReference type="ARBA" id="ARBA00023143"/>
    </source>
</evidence>
<accession>A0A8J6YW85</accession>
<evidence type="ECO:0000256" key="1">
    <source>
        <dbReference type="ARBA" id="ARBA00002591"/>
    </source>
</evidence>
<evidence type="ECO:0000313" key="9">
    <source>
        <dbReference type="EMBL" id="MBE1237589.1"/>
    </source>
</evidence>
<evidence type="ECO:0000256" key="8">
    <source>
        <dbReference type="HAMAP-Rule" id="MF_00416"/>
    </source>
</evidence>
<dbReference type="Proteomes" id="UP000631034">
    <property type="component" value="Unassembled WGS sequence"/>
</dbReference>
<evidence type="ECO:0000256" key="2">
    <source>
        <dbReference type="ARBA" id="ARBA00004117"/>
    </source>
</evidence>
<feature type="signal peptide" evidence="8">
    <location>
        <begin position="1"/>
        <end position="38"/>
    </location>
</feature>
<gene>
    <name evidence="8" type="primary">flgI</name>
    <name evidence="9" type="ORF">IHV25_08000</name>
</gene>
<reference evidence="9" key="1">
    <citation type="submission" date="2020-10" db="EMBL/GenBank/DDBJ databases">
        <title>Genome sequence of the unusual species of purple photosynthetic bacteria, Phaeovibrio sulfidiphilus DSM 23193, type strain.</title>
        <authorList>
            <person name="Kyndt J.A."/>
            <person name="Meyer T.E."/>
        </authorList>
    </citation>
    <scope>NUCLEOTIDE SEQUENCE</scope>
    <source>
        <strain evidence="9">DSM 23193</strain>
    </source>
</reference>
<dbReference type="GO" id="GO:0030288">
    <property type="term" value="C:outer membrane-bounded periplasmic space"/>
    <property type="evidence" value="ECO:0007669"/>
    <property type="project" value="InterPro"/>
</dbReference>
<sequence precursor="true">MTRGKDAPGRLAQRFCAGLLSLALVLGPLLTLPAPAHAASRIKDIADFEGVRSNYLIGYGLVVGLLNTGDDLKKKDPYTLESVISMLERLGLSTRPLEGAKSQMDSGNVAAVLVTATLPAFGRQGSRIDVTVSALGTATSLMGGTLLVTPLIGADGQVYAVAQGKLQVGGFAVAGAAETIQKGVPTSGRIPNGAMIEQEVPFDLANMEAVRISLRNPDFTTGRRIAQAVNAFLGVEVATLLDPGTVHVPLHGRYQNRAVDFFADVEQLLIEPDLTARVVIDEATGTIVIGENVRISTVAVAQGALTIRVTETPQVSQPTPFSLGGETAVVPRTDIQVDEQSDRRLAVVNSGVSLQDLVDSLNALGVGPRDMITILQAIRASGALQADIEVM</sequence>
<keyword evidence="9" id="KW-0282">Flagellum</keyword>
<evidence type="ECO:0000256" key="5">
    <source>
        <dbReference type="ARBA" id="ARBA00022764"/>
    </source>
</evidence>
<keyword evidence="9" id="KW-0966">Cell projection</keyword>
<keyword evidence="5" id="KW-0574">Periplasm</keyword>
<dbReference type="PANTHER" id="PTHR30381:SF0">
    <property type="entry name" value="FLAGELLAR P-RING PROTEIN"/>
    <property type="match status" value="1"/>
</dbReference>
<protein>
    <recommendedName>
        <fullName evidence="3 8">Flagellar P-ring protein</fullName>
    </recommendedName>
    <alternativeName>
        <fullName evidence="7 8">Basal body P-ring protein</fullName>
    </alternativeName>
</protein>
<feature type="chain" id="PRO_5035348016" description="Flagellar P-ring protein" evidence="8">
    <location>
        <begin position="39"/>
        <end position="391"/>
    </location>
</feature>
<keyword evidence="4 8" id="KW-0732">Signal</keyword>
<evidence type="ECO:0000256" key="3">
    <source>
        <dbReference type="ARBA" id="ARBA00019515"/>
    </source>
</evidence>
<evidence type="ECO:0000313" key="10">
    <source>
        <dbReference type="Proteomes" id="UP000631034"/>
    </source>
</evidence>
<evidence type="ECO:0000256" key="4">
    <source>
        <dbReference type="ARBA" id="ARBA00022729"/>
    </source>
</evidence>
<dbReference type="AlphaFoldDB" id="A0A8J6YW85"/>
<proteinExistence type="inferred from homology"/>
<dbReference type="InterPro" id="IPR001782">
    <property type="entry name" value="Flag_FlgI"/>
</dbReference>
<evidence type="ECO:0000256" key="7">
    <source>
        <dbReference type="ARBA" id="ARBA00032344"/>
    </source>
</evidence>
<keyword evidence="6 8" id="KW-0975">Bacterial flagellum</keyword>
<comment type="subunit">
    <text evidence="8">The basal body constitutes a major portion of the flagellar organelle and consists of four rings (L,P,S, and M) mounted on a central rod.</text>
</comment>
<dbReference type="GO" id="GO:0071973">
    <property type="term" value="P:bacterial-type flagellum-dependent cell motility"/>
    <property type="evidence" value="ECO:0007669"/>
    <property type="project" value="InterPro"/>
</dbReference>
<dbReference type="RefSeq" id="WP_192534587.1">
    <property type="nucleotide sequence ID" value="NZ_JACZHT010000005.1"/>
</dbReference>
<dbReference type="PANTHER" id="PTHR30381">
    <property type="entry name" value="FLAGELLAR P-RING PERIPLASMIC PROTEIN FLGI"/>
    <property type="match status" value="1"/>
</dbReference>
<comment type="function">
    <text evidence="1 8">Assembles around the rod to form the L-ring and probably protects the motor/basal body from shearing forces during rotation.</text>
</comment>
<comment type="subcellular location">
    <subcellularLocation>
        <location evidence="2 8">Bacterial flagellum basal body</location>
    </subcellularLocation>
</comment>
<dbReference type="NCBIfam" id="NF003676">
    <property type="entry name" value="PRK05303.1"/>
    <property type="match status" value="1"/>
</dbReference>
<organism evidence="9 10">
    <name type="scientific">Phaeovibrio sulfidiphilus</name>
    <dbReference type="NCBI Taxonomy" id="1220600"/>
    <lineage>
        <taxon>Bacteria</taxon>
        <taxon>Pseudomonadati</taxon>
        <taxon>Pseudomonadota</taxon>
        <taxon>Alphaproteobacteria</taxon>
        <taxon>Rhodospirillales</taxon>
        <taxon>Rhodospirillaceae</taxon>
        <taxon>Phaeovibrio</taxon>
    </lineage>
</organism>
<comment type="similarity">
    <text evidence="8">Belongs to the FlgI family.</text>
</comment>
<dbReference type="EMBL" id="JACZHT010000005">
    <property type="protein sequence ID" value="MBE1237589.1"/>
    <property type="molecule type" value="Genomic_DNA"/>
</dbReference>
<name>A0A8J6YW85_9PROT</name>
<dbReference type="PRINTS" id="PR01010">
    <property type="entry name" value="FLGPRINGFLGI"/>
</dbReference>
<dbReference type="GO" id="GO:0005198">
    <property type="term" value="F:structural molecule activity"/>
    <property type="evidence" value="ECO:0007669"/>
    <property type="project" value="InterPro"/>
</dbReference>
<dbReference type="Pfam" id="PF02119">
    <property type="entry name" value="FlgI"/>
    <property type="match status" value="1"/>
</dbReference>
<keyword evidence="10" id="KW-1185">Reference proteome</keyword>
<dbReference type="HAMAP" id="MF_00416">
    <property type="entry name" value="FlgI"/>
    <property type="match status" value="1"/>
</dbReference>